<feature type="coiled-coil region" evidence="4">
    <location>
        <begin position="762"/>
        <end position="845"/>
    </location>
</feature>
<dbReference type="PANTHER" id="PTHR18898">
    <property type="entry name" value="NUCLEOPROTEIN TPR-RELATED"/>
    <property type="match status" value="1"/>
</dbReference>
<feature type="region of interest" description="Disordered" evidence="5">
    <location>
        <begin position="1781"/>
        <end position="1931"/>
    </location>
</feature>
<dbReference type="Pfam" id="PF25481">
    <property type="entry name" value="Nucleoprot-TPR"/>
    <property type="match status" value="1"/>
</dbReference>
<feature type="coiled-coil region" evidence="4">
    <location>
        <begin position="495"/>
        <end position="574"/>
    </location>
</feature>
<dbReference type="InterPro" id="IPR057577">
    <property type="entry name" value="Nucleoprot-TPR/MLP1_dom"/>
</dbReference>
<dbReference type="InterPro" id="IPR012929">
    <property type="entry name" value="Nucleoprot-TPR/MLP1-2_dom"/>
</dbReference>
<dbReference type="OrthoDB" id="343070at2759"/>
<feature type="coiled-coil region" evidence="4">
    <location>
        <begin position="1049"/>
        <end position="1097"/>
    </location>
</feature>
<evidence type="ECO:0000256" key="1">
    <source>
        <dbReference type="ARBA" id="ARBA00004123"/>
    </source>
</evidence>
<evidence type="ECO:0000313" key="9">
    <source>
        <dbReference type="EMBL" id="GJE88476.1"/>
    </source>
</evidence>
<dbReference type="InterPro" id="IPR057974">
    <property type="entry name" value="NUA/TPR/MLP1-2-like_dom"/>
</dbReference>
<feature type="coiled-coil region" evidence="4">
    <location>
        <begin position="622"/>
        <end position="736"/>
    </location>
</feature>
<evidence type="ECO:0000256" key="5">
    <source>
        <dbReference type="SAM" id="MobiDB-lite"/>
    </source>
</evidence>
<evidence type="ECO:0000313" key="10">
    <source>
        <dbReference type="Proteomes" id="UP000703269"/>
    </source>
</evidence>
<feature type="region of interest" description="Disordered" evidence="5">
    <location>
        <begin position="1568"/>
        <end position="1601"/>
    </location>
</feature>
<accession>A0A9P3G560</accession>
<evidence type="ECO:0008006" key="11">
    <source>
        <dbReference type="Google" id="ProtNLM"/>
    </source>
</evidence>
<feature type="compositionally biased region" description="Gly residues" evidence="5">
    <location>
        <begin position="1842"/>
        <end position="1858"/>
    </location>
</feature>
<sequence length="1931" mass="213221">MTRTRKQSKAAAAAAAVDTGTRDPSPVPPPSQSQAELHLAIPDDIPLDVLSTLFPDAQLEAPSADTIISLYRLVVAQASDSDLLQREVEETKAELQRKDVELDQALQDRESAVRELESVSESLQNELRQAKQEKDEILASKAALESQLASISTSQTSTSTEVESLKHRIEDVEREKRDLVGVVSRLKEDAAQREEEIQTLRGNLKQARQDYQALESQVRELRSTETSTKFKLDSLSQQLQLARDEAERASADLAAKSEDFAKYRRTQHAEFAQLQAAHDSLVQTHAATESSLKTLQTSYTAQSHELTQALARVQDLKGQLAEQEATYSSEAAGLKRLVEMMEEREAQAKAIVENIENEWAGIGDRAERREVVLREEIEAQRQRAEEAESRVAELQKILDRLDRGEFPMPPGTPGGVVPSTPARGVPATPGSRASMEFLGMEGMMGLSPTVAMASRAQKGGKTFTEVYADYVKLQEEFAKKCAEYDHMDRTLAAVLAQIEERAPILAQQRQEYERLQSEASLLASQLGQAISERDANAAAAEENGQKLAKSTREVELLNQQLNDLGRQVQTLLKELGRRQDPSIPSDEEFDADTTVQPAENIEAVITNNLVLFKSIPALQEQNQKLLKVVRELGSKMEMEEREYREELEAEQQVALQEAYNAVKELQDQLEHQKKSAESTIQAYLKERDALKSMLARERAAAGRAPMNGHDEEMPDAAEAAKELAEVQAHFEAYKTEMSVDSGRVREELIAVRAEASQMIAQLAKANAKVDYLNDRQRMLQEQNAMQSKEMDNLARRNQELYDQYTRVDIECNRVSEDLLAATTAIEQLRNEGANLRAEKKIWESVQARLVDENKSLAMERAHLADLMANVQRMHHDLERSGENDRRRLESQIQMLENQTQDLRSQLSQERDAARHSALQKELELKELRTKIEKLSEDYAKTREILVAAETSKKHLEDQVEQLNRQLRGNEEKLAVYERRAPGVPASSSQDDNLSREQQLEAEVADLRSALKVAEVDLAAARSHVQQFQDISQANETALATLTSTYDEYKASTEAQLAQRESEFNALQAKFSSVQQELAQVQQKNAEVQRTFEAERAAWQQDRKTLEGTIFELSTSEKTSDNDRAAREDEVRQLEERARSAEDRYGREVLAHAESIKAVDTLRQQLSQAQTKARDSLAAAETAQAKLVASESSWKQQREALDKELADLNARIKDLTAQNNILHQHLESISSQAARIRDAANSSAAPVSGEGDAADDADTKLSELRSVVAYLRKEKEIVDLQLELSKQENTRLRTQADHLEKSLQETRKTLSEERERAVEAAASEAQHAELVERINQLTILRESNATLRAECDSHAKRAKALETKLQQLSSELDPTKEQLRMARAELDARSQQIKQLEEELRRWQERNASLLSKYDRIDPAEVQSLKEQIETLSAAKASLEEAQVQQQERITQLEAANRRHIEVGKKNNEIMKRRMANAETEKNEQLAKLQAELDAAIAERDALKTSEAPALPAAGPSPREQELDEQLQALQSEKAGLEAQIAELQTTTAAAASSVPDAELAAKLAHVEQERDALLSEKSAWSAASSNPAGAGGDDDAEKEELIKARDEALAQEKAASERAEQLQAEINGLKSSIDDLNKQLQEARAARVAEQKKAAAIIKQAVENALARQKAELQGQGQAELAARHAEEIRALEERLKKEHEEELKRAVDEAKSAIAANPDQEAAIEAAVSIRMRQLQEKHEQEVAAAVERGRMEAGAKMKLKDAQLVRVQQKLKELEALQLKSQQATQSPVTETTQPPQTAAAPPAAAAAKPAAAAAGAPKAAGPRPSGLPQKPGATAGATRGRGGAPRGGARGGAAGGLSIRGAAPAASTDAAASSADGVSIMGAASKRPREDGGEGAGEDSLAKRLKPEGAAKPVQLRRDRVPPPPPAP</sequence>
<feature type="coiled-coil region" evidence="4">
    <location>
        <begin position="306"/>
        <end position="404"/>
    </location>
</feature>
<gene>
    <name evidence="9" type="ORF">PsYK624_045590</name>
</gene>
<feature type="region of interest" description="Disordered" evidence="5">
    <location>
        <begin position="1"/>
        <end position="34"/>
    </location>
</feature>
<protein>
    <recommendedName>
        <fullName evidence="11">Nucleoprotein TPR/MLP1 domain-containing protein</fullName>
    </recommendedName>
</protein>
<comment type="caution">
    <text evidence="9">The sequence shown here is derived from an EMBL/GenBank/DDBJ whole genome shotgun (WGS) entry which is preliminary data.</text>
</comment>
<dbReference type="GO" id="GO:0005643">
    <property type="term" value="C:nuclear pore"/>
    <property type="evidence" value="ECO:0007669"/>
    <property type="project" value="TreeGrafter"/>
</dbReference>
<organism evidence="9 10">
    <name type="scientific">Phanerochaete sordida</name>
    <dbReference type="NCBI Taxonomy" id="48140"/>
    <lineage>
        <taxon>Eukaryota</taxon>
        <taxon>Fungi</taxon>
        <taxon>Dikarya</taxon>
        <taxon>Basidiomycota</taxon>
        <taxon>Agaricomycotina</taxon>
        <taxon>Agaricomycetes</taxon>
        <taxon>Polyporales</taxon>
        <taxon>Phanerochaetaceae</taxon>
        <taxon>Phanerochaete</taxon>
    </lineage>
</organism>
<reference evidence="9 10" key="1">
    <citation type="submission" date="2021-08" db="EMBL/GenBank/DDBJ databases">
        <title>Draft Genome Sequence of Phanerochaete sordida strain YK-624.</title>
        <authorList>
            <person name="Mori T."/>
            <person name="Dohra H."/>
            <person name="Suzuki T."/>
            <person name="Kawagishi H."/>
            <person name="Hirai H."/>
        </authorList>
    </citation>
    <scope>NUCLEOTIDE SEQUENCE [LARGE SCALE GENOMIC DNA]</scope>
    <source>
        <strain evidence="9 10">YK-624</strain>
    </source>
</reference>
<dbReference type="GO" id="GO:0017056">
    <property type="term" value="F:structural constituent of nuclear pore"/>
    <property type="evidence" value="ECO:0007669"/>
    <property type="project" value="TreeGrafter"/>
</dbReference>
<name>A0A9P3G560_9APHY</name>
<evidence type="ECO:0000256" key="2">
    <source>
        <dbReference type="ARBA" id="ARBA00023054"/>
    </source>
</evidence>
<feature type="coiled-coil region" evidence="4">
    <location>
        <begin position="1269"/>
        <end position="1319"/>
    </location>
</feature>
<feature type="coiled-coil region" evidence="4">
    <location>
        <begin position="878"/>
        <end position="1016"/>
    </location>
</feature>
<feature type="domain" description="Nucleoprotein TPR/MPL1" evidence="7">
    <location>
        <begin position="223"/>
        <end position="299"/>
    </location>
</feature>
<feature type="coiled-coil region" evidence="4">
    <location>
        <begin position="1682"/>
        <end position="1717"/>
    </location>
</feature>
<feature type="domain" description="Nucleoprotein TPR/MLP1-2" evidence="6">
    <location>
        <begin position="1112"/>
        <end position="1228"/>
    </location>
</feature>
<feature type="compositionally biased region" description="Low complexity" evidence="5">
    <location>
        <begin position="1865"/>
        <end position="1878"/>
    </location>
</feature>
<feature type="compositionally biased region" description="Basic and acidic residues" evidence="5">
    <location>
        <begin position="1903"/>
        <end position="1912"/>
    </location>
</feature>
<feature type="region of interest" description="Disordered" evidence="5">
    <location>
        <begin position="410"/>
        <end position="430"/>
    </location>
</feature>
<dbReference type="GO" id="GO:0006606">
    <property type="term" value="P:protein import into nucleus"/>
    <property type="evidence" value="ECO:0007669"/>
    <property type="project" value="InterPro"/>
</dbReference>
<feature type="coiled-coil region" evidence="4">
    <location>
        <begin position="81"/>
        <end position="259"/>
    </location>
</feature>
<dbReference type="Pfam" id="PF07926">
    <property type="entry name" value="TPR_MLP1_2"/>
    <property type="match status" value="1"/>
</dbReference>
<dbReference type="Gene3D" id="1.10.287.1490">
    <property type="match status" value="2"/>
</dbReference>
<feature type="compositionally biased region" description="Low complexity" evidence="5">
    <location>
        <begin position="1578"/>
        <end position="1588"/>
    </location>
</feature>
<evidence type="ECO:0000259" key="7">
    <source>
        <dbReference type="Pfam" id="PF25481"/>
    </source>
</evidence>
<dbReference type="Proteomes" id="UP000703269">
    <property type="component" value="Unassembled WGS sequence"/>
</dbReference>
<evidence type="ECO:0000259" key="6">
    <source>
        <dbReference type="Pfam" id="PF07926"/>
    </source>
</evidence>
<dbReference type="GO" id="GO:0006406">
    <property type="term" value="P:mRNA export from nucleus"/>
    <property type="evidence" value="ECO:0007669"/>
    <property type="project" value="TreeGrafter"/>
</dbReference>
<dbReference type="PANTHER" id="PTHR18898:SF2">
    <property type="entry name" value="NUCLEOPROTEIN TPR"/>
    <property type="match status" value="1"/>
</dbReference>
<dbReference type="EMBL" id="BPQB01000009">
    <property type="protein sequence ID" value="GJE88476.1"/>
    <property type="molecule type" value="Genomic_DNA"/>
</dbReference>
<comment type="subcellular location">
    <subcellularLocation>
        <location evidence="1">Nucleus</location>
    </subcellularLocation>
</comment>
<evidence type="ECO:0000256" key="3">
    <source>
        <dbReference type="ARBA" id="ARBA00023242"/>
    </source>
</evidence>
<feature type="coiled-coil region" evidence="4">
    <location>
        <begin position="1190"/>
        <end position="1224"/>
    </location>
</feature>
<feature type="compositionally biased region" description="Low complexity" evidence="5">
    <location>
        <begin position="1795"/>
        <end position="1825"/>
    </location>
</feature>
<evidence type="ECO:0000259" key="8">
    <source>
        <dbReference type="Pfam" id="PF25785"/>
    </source>
</evidence>
<feature type="region of interest" description="Disordered" evidence="5">
    <location>
        <begin position="1503"/>
        <end position="1530"/>
    </location>
</feature>
<keyword evidence="10" id="KW-1185">Reference proteome</keyword>
<proteinExistence type="predicted"/>
<dbReference type="Pfam" id="PF25785">
    <property type="entry name" value="TPR"/>
    <property type="match status" value="1"/>
</dbReference>
<evidence type="ECO:0000256" key="4">
    <source>
        <dbReference type="SAM" id="Coils"/>
    </source>
</evidence>
<keyword evidence="3" id="KW-0539">Nucleus</keyword>
<keyword evidence="2 4" id="KW-0175">Coiled coil</keyword>
<feature type="domain" description="NUA/TPR/MLP1-2-like" evidence="8">
    <location>
        <begin position="540"/>
        <end position="641"/>
    </location>
</feature>